<feature type="region of interest" description="Disordered" evidence="1">
    <location>
        <begin position="35"/>
        <end position="94"/>
    </location>
</feature>
<dbReference type="OrthoDB" id="5831at2759"/>
<name>A0A5J4YWW8_PORPP</name>
<comment type="caution">
    <text evidence="2">The sequence shown here is derived from an EMBL/GenBank/DDBJ whole genome shotgun (WGS) entry which is preliminary data.</text>
</comment>
<reference evidence="3" key="1">
    <citation type="journal article" date="2019" name="Nat. Commun.">
        <title>Expansion of phycobilisome linker gene families in mesophilic red algae.</title>
        <authorList>
            <person name="Lee J."/>
            <person name="Kim D."/>
            <person name="Bhattacharya D."/>
            <person name="Yoon H.S."/>
        </authorList>
    </citation>
    <scope>NUCLEOTIDE SEQUENCE [LARGE SCALE GENOMIC DNA]</scope>
    <source>
        <strain evidence="3">CCMP 1328</strain>
    </source>
</reference>
<gene>
    <name evidence="2" type="ORF">FVE85_1803</name>
</gene>
<evidence type="ECO:0000313" key="2">
    <source>
        <dbReference type="EMBL" id="KAA8495648.1"/>
    </source>
</evidence>
<accession>A0A5J4YWW8</accession>
<protein>
    <submittedName>
        <fullName evidence="2">UPF0301 protein</fullName>
    </submittedName>
</protein>
<sequence length="352" mass="38305">MDMEGSTVLRGMRADAFVPGGPPVQWLVHGGRSSGAVARRDGRRHRVVTSWRSRRGPNVSRQTMPQTRSRMRGEDADEEGDASKRDRMGEEQEADWRAFRARLVAAERSGAGSQAQQEEDTGSGSARGKQQGRIEEGNSSQQDTGVGVGVDSGRWAHEVAVPERGCLLLAAPVRFSAQQSYFVQAVICIVEHNSSGSIGFILNRPLTYSMDGVELEGSVGKQLKVLFTSSPVYMGGDVSTGTFSVIHKVPDLPDSVEVVKGVYAGGLEGLVTRKLEGKPVDADCVRFFSGYCGWSPGQLEREIQDGVWYLAACSPDIITAPCIQLKRPLWRQVLDLMGGKFAILAKKFDLMD</sequence>
<feature type="compositionally biased region" description="Polar residues" evidence="1">
    <location>
        <begin position="59"/>
        <end position="68"/>
    </location>
</feature>
<dbReference type="PANTHER" id="PTHR31984:SF17">
    <property type="entry name" value="TRANSCRIPTIONAL REGULATOR"/>
    <property type="match status" value="1"/>
</dbReference>
<feature type="compositionally biased region" description="Basic and acidic residues" evidence="1">
    <location>
        <begin position="81"/>
        <end position="94"/>
    </location>
</feature>
<dbReference type="AlphaFoldDB" id="A0A5J4YWW8"/>
<dbReference type="Proteomes" id="UP000324585">
    <property type="component" value="Unassembled WGS sequence"/>
</dbReference>
<dbReference type="SUPFAM" id="SSF143456">
    <property type="entry name" value="VC0467-like"/>
    <property type="match status" value="1"/>
</dbReference>
<organism evidence="2 3">
    <name type="scientific">Porphyridium purpureum</name>
    <name type="common">Red alga</name>
    <name type="synonym">Porphyridium cruentum</name>
    <dbReference type="NCBI Taxonomy" id="35688"/>
    <lineage>
        <taxon>Eukaryota</taxon>
        <taxon>Rhodophyta</taxon>
        <taxon>Bangiophyceae</taxon>
        <taxon>Porphyridiales</taxon>
        <taxon>Porphyridiaceae</taxon>
        <taxon>Porphyridium</taxon>
    </lineage>
</organism>
<keyword evidence="3" id="KW-1185">Reference proteome</keyword>
<feature type="compositionally biased region" description="Basic residues" evidence="1">
    <location>
        <begin position="41"/>
        <end position="55"/>
    </location>
</feature>
<dbReference type="EMBL" id="VRMN01000003">
    <property type="protein sequence ID" value="KAA8495648.1"/>
    <property type="molecule type" value="Genomic_DNA"/>
</dbReference>
<dbReference type="InterPro" id="IPR003774">
    <property type="entry name" value="AlgH-like"/>
</dbReference>
<evidence type="ECO:0000256" key="1">
    <source>
        <dbReference type="SAM" id="MobiDB-lite"/>
    </source>
</evidence>
<feature type="region of interest" description="Disordered" evidence="1">
    <location>
        <begin position="107"/>
        <end position="149"/>
    </location>
</feature>
<dbReference type="Pfam" id="PF02622">
    <property type="entry name" value="DUF179"/>
    <property type="match status" value="1"/>
</dbReference>
<dbReference type="Gene3D" id="3.40.1740.10">
    <property type="entry name" value="VC0467-like"/>
    <property type="match status" value="1"/>
</dbReference>
<dbReference type="PANTHER" id="PTHR31984">
    <property type="entry name" value="TRANSPORTER, PUTATIVE (DUF179)-RELATED"/>
    <property type="match status" value="1"/>
</dbReference>
<evidence type="ECO:0000313" key="3">
    <source>
        <dbReference type="Proteomes" id="UP000324585"/>
    </source>
</evidence>
<proteinExistence type="predicted"/>